<feature type="compositionally biased region" description="Polar residues" evidence="1">
    <location>
        <begin position="37"/>
        <end position="49"/>
    </location>
</feature>
<dbReference type="STRING" id="1071382.H2AUP3"/>
<evidence type="ECO:0000256" key="1">
    <source>
        <dbReference type="SAM" id="MobiDB-lite"/>
    </source>
</evidence>
<feature type="region of interest" description="Disordered" evidence="1">
    <location>
        <begin position="311"/>
        <end position="331"/>
    </location>
</feature>
<dbReference type="GO" id="GO:0005092">
    <property type="term" value="F:GDP-dissociation inhibitor activity"/>
    <property type="evidence" value="ECO:0007669"/>
    <property type="project" value="EnsemblFungi"/>
</dbReference>
<gene>
    <name evidence="2" type="primary">KAFR0D04450</name>
    <name evidence="2" type="ORF">KAFR_0D04450</name>
</gene>
<evidence type="ECO:0000313" key="3">
    <source>
        <dbReference type="Proteomes" id="UP000005220"/>
    </source>
</evidence>
<dbReference type="GO" id="GO:0031578">
    <property type="term" value="P:mitotic spindle orientation checkpoint signaling"/>
    <property type="evidence" value="ECO:0007669"/>
    <property type="project" value="EnsemblFungi"/>
</dbReference>
<reference evidence="2 3" key="1">
    <citation type="journal article" date="2011" name="Proc. Natl. Acad. Sci. U.S.A.">
        <title>Evolutionary erosion of yeast sex chromosomes by mating-type switching accidents.</title>
        <authorList>
            <person name="Gordon J.L."/>
            <person name="Armisen D."/>
            <person name="Proux-Wera E."/>
            <person name="Oheigeartaigh S.S."/>
            <person name="Byrne K.P."/>
            <person name="Wolfe K.H."/>
        </authorList>
    </citation>
    <scope>NUCLEOTIDE SEQUENCE [LARGE SCALE GENOMIC DNA]</scope>
    <source>
        <strain evidence="3">ATCC 22294 / BCRC 22015 / CBS 2517 / CECT 1963 / NBRC 1671 / NRRL Y-8276</strain>
    </source>
</reference>
<protein>
    <recommendedName>
        <fullName evidence="4">Mitotic check point protein BFA1</fullName>
    </recommendedName>
</protein>
<dbReference type="Proteomes" id="UP000005220">
    <property type="component" value="Chromosome 4"/>
</dbReference>
<dbReference type="PANTHER" id="PTHR35140:SF1">
    <property type="entry name" value="MITOTIC CHECK POINT PROTEIN BFA1"/>
    <property type="match status" value="1"/>
</dbReference>
<accession>H2AUP3</accession>
<dbReference type="GeneID" id="13882417"/>
<dbReference type="OrthoDB" id="19159at2759"/>
<dbReference type="eggNOG" id="ENOG502R6H5">
    <property type="taxonomic scope" value="Eukaryota"/>
</dbReference>
<proteinExistence type="predicted"/>
<dbReference type="EMBL" id="HE650824">
    <property type="protein sequence ID" value="CCF58093.1"/>
    <property type="molecule type" value="Genomic_DNA"/>
</dbReference>
<feature type="compositionally biased region" description="Polar residues" evidence="1">
    <location>
        <begin position="448"/>
        <end position="471"/>
    </location>
</feature>
<organism evidence="2 3">
    <name type="scientific">Kazachstania africana (strain ATCC 22294 / BCRC 22015 / CBS 2517 / CECT 1963 / NBRC 1671 / NRRL Y-8276)</name>
    <name type="common">Yeast</name>
    <name type="synonym">Kluyveromyces africanus</name>
    <dbReference type="NCBI Taxonomy" id="1071382"/>
    <lineage>
        <taxon>Eukaryota</taxon>
        <taxon>Fungi</taxon>
        <taxon>Dikarya</taxon>
        <taxon>Ascomycota</taxon>
        <taxon>Saccharomycotina</taxon>
        <taxon>Saccharomycetes</taxon>
        <taxon>Saccharomycetales</taxon>
        <taxon>Saccharomycetaceae</taxon>
        <taxon>Kazachstania</taxon>
    </lineage>
</organism>
<dbReference type="InterPro" id="IPR034586">
    <property type="entry name" value="Bfa1/Byr4"/>
</dbReference>
<keyword evidence="3" id="KW-1185">Reference proteome</keyword>
<dbReference type="AlphaFoldDB" id="H2AUP3"/>
<sequence>MRDVTETSFEDLETSISREQPVQTSSRLPHQLRNMKSYPTPSTGSSNATVFSDNLRERVWSSNFSDGEIGEEDEYLGDFMDFHNKKDNFDKAIRTHLNNNNTSTARRLHSSPTRRSQEFAQKFDKLLTVSAPKTRAGLSREETGGSLRQPKSMMNLHNRRDINNYMDIANNNDNMAGLKSSKSYGSLRNPSRNNNTVRFKKSLSNLIPSAPVIQEQDEDNSSDDFMNDTVIGPSTNREQFLKKFEEDNLEQEDDADFAFDESVLQPQFLSKIAITRSNSKVSTDMYEIEDAENLLTPQLHRQSRQRVVMGPDTFKDPRVNSRKPSGGFIPPTSKIKTIKQQIDCNTPIKRGNMQYNPRTMKWEGNEKVLSTFDVMEDKPLLIRNKKSDSNELENVKIRSNSNNPRVVGNMVFDEKNLRWVSIHEEQADPFAGVDKILNLPKRKKSSPFLRSQSHSTTNRRTASSSLASRKYNTIGGRGSPTEYNEADPAFFVNSRQLEHFYHEENKWNKKVGAWFILGNQGEEDDLSKNITITNHDHKEFMYEIRKMVLNSTRN</sequence>
<dbReference type="GO" id="GO:0005096">
    <property type="term" value="F:GTPase activator activity"/>
    <property type="evidence" value="ECO:0007669"/>
    <property type="project" value="EnsemblFungi"/>
</dbReference>
<feature type="compositionally biased region" description="Acidic residues" evidence="1">
    <location>
        <begin position="215"/>
        <end position="226"/>
    </location>
</feature>
<feature type="region of interest" description="Disordered" evidence="1">
    <location>
        <begin position="1"/>
        <end position="49"/>
    </location>
</feature>
<dbReference type="KEGG" id="kaf:KAFR_0D04450"/>
<feature type="region of interest" description="Disordered" evidence="1">
    <location>
        <begin position="444"/>
        <end position="479"/>
    </location>
</feature>
<dbReference type="FunCoup" id="H2AUP3">
    <property type="interactions" value="372"/>
</dbReference>
<evidence type="ECO:0008006" key="4">
    <source>
        <dbReference type="Google" id="ProtNLM"/>
    </source>
</evidence>
<dbReference type="HOGENOM" id="CLU_037140_0_0_1"/>
<feature type="compositionally biased region" description="Polar residues" evidence="1">
    <location>
        <begin position="14"/>
        <end position="28"/>
    </location>
</feature>
<dbReference type="InParanoid" id="H2AUP3"/>
<dbReference type="RefSeq" id="XP_003957228.1">
    <property type="nucleotide sequence ID" value="XM_003957179.1"/>
</dbReference>
<name>H2AUP3_KAZAF</name>
<dbReference type="GO" id="GO:1990334">
    <property type="term" value="C:Bfa1-Bub2 complex"/>
    <property type="evidence" value="ECO:0007669"/>
    <property type="project" value="EnsemblFungi"/>
</dbReference>
<dbReference type="GO" id="GO:0044732">
    <property type="term" value="C:mitotic spindle pole body"/>
    <property type="evidence" value="ECO:0007669"/>
    <property type="project" value="TreeGrafter"/>
</dbReference>
<feature type="region of interest" description="Disordered" evidence="1">
    <location>
        <begin position="210"/>
        <end position="232"/>
    </location>
</feature>
<dbReference type="PANTHER" id="PTHR35140">
    <property type="entry name" value="MITOTIC CHECK POINT PROTEIN BFA1"/>
    <property type="match status" value="1"/>
</dbReference>
<evidence type="ECO:0000313" key="2">
    <source>
        <dbReference type="EMBL" id="CCF58093.1"/>
    </source>
</evidence>